<feature type="compositionally biased region" description="Basic and acidic residues" evidence="1">
    <location>
        <begin position="214"/>
        <end position="291"/>
    </location>
</feature>
<dbReference type="SUPFAM" id="SSF53098">
    <property type="entry name" value="Ribonuclease H-like"/>
    <property type="match status" value="1"/>
</dbReference>
<evidence type="ECO:0000313" key="4">
    <source>
        <dbReference type="EMBL" id="PIC23993.1"/>
    </source>
</evidence>
<name>A0A2G5T9Y2_9PELO</name>
<feature type="compositionally biased region" description="Polar residues" evidence="1">
    <location>
        <begin position="1030"/>
        <end position="1046"/>
    </location>
</feature>
<feature type="compositionally biased region" description="Polar residues" evidence="1">
    <location>
        <begin position="793"/>
        <end position="817"/>
    </location>
</feature>
<dbReference type="Pfam" id="PF07245">
    <property type="entry name" value="Phlebovirus_G2"/>
    <property type="match status" value="1"/>
</dbReference>
<feature type="compositionally biased region" description="Polar residues" evidence="1">
    <location>
        <begin position="654"/>
        <end position="663"/>
    </location>
</feature>
<feature type="domain" description="Integrase catalytic" evidence="3">
    <location>
        <begin position="1"/>
        <end position="118"/>
    </location>
</feature>
<dbReference type="OrthoDB" id="8019190at2759"/>
<feature type="region of interest" description="Disordered" evidence="1">
    <location>
        <begin position="590"/>
        <end position="756"/>
    </location>
</feature>
<accession>A0A2G5T9Y2</accession>
<dbReference type="AlphaFoldDB" id="A0A2G5T9Y2"/>
<dbReference type="STRING" id="1611254.A0A2G5T9Y2"/>
<feature type="compositionally biased region" description="Basic and acidic residues" evidence="1">
    <location>
        <begin position="1003"/>
        <end position="1013"/>
    </location>
</feature>
<feature type="compositionally biased region" description="Low complexity" evidence="1">
    <location>
        <begin position="597"/>
        <end position="607"/>
    </location>
</feature>
<feature type="compositionally biased region" description="Polar residues" evidence="1">
    <location>
        <begin position="608"/>
        <end position="617"/>
    </location>
</feature>
<feature type="region of interest" description="Disordered" evidence="1">
    <location>
        <begin position="997"/>
        <end position="1088"/>
    </location>
</feature>
<dbReference type="Pfam" id="PF18701">
    <property type="entry name" value="DUF5641"/>
    <property type="match status" value="1"/>
</dbReference>
<dbReference type="EMBL" id="PDUG01000005">
    <property type="protein sequence ID" value="PIC23993.1"/>
    <property type="molecule type" value="Genomic_DNA"/>
</dbReference>
<gene>
    <name evidence="4" type="primary">Cnig_chr_V.g17494</name>
    <name evidence="4" type="ORF">B9Z55_017494</name>
</gene>
<dbReference type="Gene3D" id="2.60.40.3770">
    <property type="match status" value="1"/>
</dbReference>
<dbReference type="InterPro" id="IPR001584">
    <property type="entry name" value="Integrase_cat-core"/>
</dbReference>
<dbReference type="InterPro" id="IPR009878">
    <property type="entry name" value="Phlebovirus_G2_fusion"/>
</dbReference>
<feature type="compositionally biased region" description="Low complexity" evidence="1">
    <location>
        <begin position="664"/>
        <end position="756"/>
    </location>
</feature>
<keyword evidence="2" id="KW-0812">Transmembrane</keyword>
<evidence type="ECO:0000256" key="2">
    <source>
        <dbReference type="SAM" id="Phobius"/>
    </source>
</evidence>
<evidence type="ECO:0000256" key="1">
    <source>
        <dbReference type="SAM" id="MobiDB-lite"/>
    </source>
</evidence>
<feature type="compositionally biased region" description="Acidic residues" evidence="1">
    <location>
        <begin position="1060"/>
        <end position="1072"/>
    </location>
</feature>
<evidence type="ECO:0000259" key="3">
    <source>
        <dbReference type="PROSITE" id="PS50994"/>
    </source>
</evidence>
<reference evidence="5" key="1">
    <citation type="submission" date="2017-10" db="EMBL/GenBank/DDBJ databases">
        <title>Rapid genome shrinkage in a self-fertile nematode reveals novel sperm competition proteins.</title>
        <authorList>
            <person name="Yin D."/>
            <person name="Schwarz E.M."/>
            <person name="Thomas C.G."/>
            <person name="Felde R.L."/>
            <person name="Korf I.F."/>
            <person name="Cutter A.D."/>
            <person name="Schartner C.M."/>
            <person name="Ralston E.J."/>
            <person name="Meyer B.J."/>
            <person name="Haag E.S."/>
        </authorList>
    </citation>
    <scope>NUCLEOTIDE SEQUENCE [LARGE SCALE GENOMIC DNA]</scope>
    <source>
        <strain evidence="5">JU1422</strain>
    </source>
</reference>
<protein>
    <recommendedName>
        <fullName evidence="3">Integrase catalytic domain-containing protein</fullName>
    </recommendedName>
</protein>
<keyword evidence="2" id="KW-0472">Membrane</keyword>
<dbReference type="PROSITE" id="PS50994">
    <property type="entry name" value="INTEGRASE"/>
    <property type="match status" value="1"/>
</dbReference>
<feature type="compositionally biased region" description="Low complexity" evidence="1">
    <location>
        <begin position="773"/>
        <end position="792"/>
    </location>
</feature>
<feature type="region of interest" description="Disordered" evidence="1">
    <location>
        <begin position="773"/>
        <end position="817"/>
    </location>
</feature>
<dbReference type="Proteomes" id="UP000230233">
    <property type="component" value="Chromosome V"/>
</dbReference>
<dbReference type="InterPro" id="IPR036397">
    <property type="entry name" value="RNaseH_sf"/>
</dbReference>
<feature type="compositionally biased region" description="Basic and acidic residues" evidence="1">
    <location>
        <begin position="1047"/>
        <end position="1059"/>
    </location>
</feature>
<organism evidence="4 5">
    <name type="scientific">Caenorhabditis nigoni</name>
    <dbReference type="NCBI Taxonomy" id="1611254"/>
    <lineage>
        <taxon>Eukaryota</taxon>
        <taxon>Metazoa</taxon>
        <taxon>Ecdysozoa</taxon>
        <taxon>Nematoda</taxon>
        <taxon>Chromadorea</taxon>
        <taxon>Rhabditida</taxon>
        <taxon>Rhabditina</taxon>
        <taxon>Rhabditomorpha</taxon>
        <taxon>Rhabditoidea</taxon>
        <taxon>Rhabditidae</taxon>
        <taxon>Peloderinae</taxon>
        <taxon>Caenorhabditis</taxon>
    </lineage>
</organism>
<dbReference type="GO" id="GO:0003676">
    <property type="term" value="F:nucleic acid binding"/>
    <property type="evidence" value="ECO:0007669"/>
    <property type="project" value="InterPro"/>
</dbReference>
<dbReference type="InterPro" id="IPR012337">
    <property type="entry name" value="RNaseH-like_sf"/>
</dbReference>
<sequence>MGRRGIPETVTSDNATTFKAAAEVATNAYKIESFLAKKRIKWYFNTAAAPWEGGVWEKMVGLVKKALKHAIGEQALSRKDFETIVVECESIVNQRPLTYSGETENEAIRPIDLISPKIIFPTYDEKMLNDEYLEYTYRFREVLKHVKRFWQVFCTDYQNQNRIYESVKFGKKAHSNKVIPVVGEIVLVKSDQKPRNKWKMARVVELKPGSDGISIEKSKEKEPRKILKAEEGKEKGRGDVKERTNRNGEQKLVKDKNFMEPSKSSKERSGSIVRDRVQTRSQTRKEREENQQGRTIRQKVNLVNITMLAILTMLIMLTGIKGSPQNKIKPKPTYAAPNTEDIFEKFKCEEWGHQLVVSTSVVTNGEETREEHILAEGEIETMMITGGQVSIELTGIGDESGLAVMGKSFLQKEEQISLASEAVEELALECNEELKCKYRETCNCNPGGDEANCQCSEVDLYKILEHKDYKLPIITEKYQLAVTKDKTPVLRMKHNKVHLRVNFNQKYNIAVTKSEVDCEISEYSEFKGCYHCNQGAVQKIICKASKETHAKLSCNNTEFIDILTCNEKGFENEIYRKFEETNPVDTCKMNYDDGWRNNPNNQQLQQNMPGNIQPFPQNQVFNHNNKPQNNFQQNYNQSNHQQHQSNQYPQQNNVTNQSNQLPYQQNNQSMNQSNQFQNQSNQFHNHSNNQGINQYNQDNQSINQCNQSINQPNQNINQHNQSINQPNQSINQPNINQFNQNPRNQQNYQQNCPQNHQQFNPQQYITNQNEQNPQNYQQQQYTPNNPTNTQNYVPNSPGSQPIVHNQNDQQRNFPQHSNYPLYPPQNNPVGQFFNNIPPLMSPPSRQNPPALTGTFQQQKEQLYQYMRTLFHRAPPHVVIEAIRVAEGILDNNSIIREEETGTREVEINRKYTEQLKCRLCNSPAHIARYCREKSAKYRRERAKELKMCFCCLNMDSHSLGECKFNNSKNRNRCGLCPGEPAHSYNLCLSLDKDPVIEAPQKPEQSESSRGRTAEEEESSEQTEKREENTFEQGQLPSETTQSATYQDTDRKEEQHHITTEEEQPMEGVEEVETPILETPILGTRDTPV</sequence>
<feature type="compositionally biased region" description="Low complexity" evidence="1">
    <location>
        <begin position="618"/>
        <end position="653"/>
    </location>
</feature>
<dbReference type="InterPro" id="IPR040676">
    <property type="entry name" value="DUF5641"/>
</dbReference>
<evidence type="ECO:0000313" key="5">
    <source>
        <dbReference type="Proteomes" id="UP000230233"/>
    </source>
</evidence>
<keyword evidence="2" id="KW-1133">Transmembrane helix</keyword>
<keyword evidence="5" id="KW-1185">Reference proteome</keyword>
<proteinExistence type="predicted"/>
<feature type="region of interest" description="Disordered" evidence="1">
    <location>
        <begin position="213"/>
        <end position="294"/>
    </location>
</feature>
<comment type="caution">
    <text evidence="4">The sequence shown here is derived from an EMBL/GenBank/DDBJ whole genome shotgun (WGS) entry which is preliminary data.</text>
</comment>
<feature type="transmembrane region" description="Helical" evidence="2">
    <location>
        <begin position="302"/>
        <end position="320"/>
    </location>
</feature>
<dbReference type="PANTHER" id="PTHR47331">
    <property type="entry name" value="PHD-TYPE DOMAIN-CONTAINING PROTEIN"/>
    <property type="match status" value="1"/>
</dbReference>
<dbReference type="Gene3D" id="3.30.420.10">
    <property type="entry name" value="Ribonuclease H-like superfamily/Ribonuclease H"/>
    <property type="match status" value="1"/>
</dbReference>
<dbReference type="GO" id="GO:0015074">
    <property type="term" value="P:DNA integration"/>
    <property type="evidence" value="ECO:0007669"/>
    <property type="project" value="InterPro"/>
</dbReference>